<feature type="compositionally biased region" description="Low complexity" evidence="1">
    <location>
        <begin position="7"/>
        <end position="19"/>
    </location>
</feature>
<evidence type="ECO:0000256" key="1">
    <source>
        <dbReference type="SAM" id="MobiDB-lite"/>
    </source>
</evidence>
<gene>
    <name evidence="2" type="ORF">JKP88DRAFT_255795</name>
</gene>
<sequence length="109" mass="11206">MTRDLASRAASGGSRIAGEARGRGGRRKRGTGRRRAAKVAKNTLQGSRHACSSRSCYAAAAFGDHNAHRAESTRVPTSAFGGDGLLAGGAGVLLLGVRCELVIDSHCVT</sequence>
<name>A0A836CH13_9STRA</name>
<feature type="region of interest" description="Disordered" evidence="1">
    <location>
        <begin position="1"/>
        <end position="44"/>
    </location>
</feature>
<reference evidence="2" key="1">
    <citation type="submission" date="2021-02" db="EMBL/GenBank/DDBJ databases">
        <title>First Annotated Genome of the Yellow-green Alga Tribonema minus.</title>
        <authorList>
            <person name="Mahan K.M."/>
        </authorList>
    </citation>
    <scope>NUCLEOTIDE SEQUENCE</scope>
    <source>
        <strain evidence="2">UTEX B ZZ1240</strain>
    </source>
</reference>
<comment type="caution">
    <text evidence="2">The sequence shown here is derived from an EMBL/GenBank/DDBJ whole genome shotgun (WGS) entry which is preliminary data.</text>
</comment>
<protein>
    <submittedName>
        <fullName evidence="2">Uncharacterized protein</fullName>
    </submittedName>
</protein>
<evidence type="ECO:0000313" key="3">
    <source>
        <dbReference type="Proteomes" id="UP000664859"/>
    </source>
</evidence>
<proteinExistence type="predicted"/>
<accession>A0A836CH13</accession>
<dbReference type="EMBL" id="JAFCMP010000206">
    <property type="protein sequence ID" value="KAG5183476.1"/>
    <property type="molecule type" value="Genomic_DNA"/>
</dbReference>
<dbReference type="AlphaFoldDB" id="A0A836CH13"/>
<feature type="compositionally biased region" description="Basic residues" evidence="1">
    <location>
        <begin position="23"/>
        <end position="38"/>
    </location>
</feature>
<keyword evidence="3" id="KW-1185">Reference proteome</keyword>
<evidence type="ECO:0000313" key="2">
    <source>
        <dbReference type="EMBL" id="KAG5183476.1"/>
    </source>
</evidence>
<organism evidence="2 3">
    <name type="scientific">Tribonema minus</name>
    <dbReference type="NCBI Taxonomy" id="303371"/>
    <lineage>
        <taxon>Eukaryota</taxon>
        <taxon>Sar</taxon>
        <taxon>Stramenopiles</taxon>
        <taxon>Ochrophyta</taxon>
        <taxon>PX clade</taxon>
        <taxon>Xanthophyceae</taxon>
        <taxon>Tribonematales</taxon>
        <taxon>Tribonemataceae</taxon>
        <taxon>Tribonema</taxon>
    </lineage>
</organism>
<dbReference type="Proteomes" id="UP000664859">
    <property type="component" value="Unassembled WGS sequence"/>
</dbReference>